<dbReference type="PANTHER" id="PTHR13460">
    <property type="match status" value="1"/>
</dbReference>
<evidence type="ECO:0000256" key="3">
    <source>
        <dbReference type="ARBA" id="ARBA00022692"/>
    </source>
</evidence>
<protein>
    <submittedName>
        <fullName evidence="12">Malectin</fullName>
    </submittedName>
</protein>
<dbReference type="Pfam" id="PF11721">
    <property type="entry name" value="Malectin"/>
    <property type="match status" value="1"/>
</dbReference>
<dbReference type="InterPro" id="IPR021720">
    <property type="entry name" value="Malectin_dom"/>
</dbReference>
<keyword evidence="3" id="KW-0812">Transmembrane</keyword>
<evidence type="ECO:0000256" key="5">
    <source>
        <dbReference type="ARBA" id="ARBA00022824"/>
    </source>
</evidence>
<reference evidence="12 13" key="1">
    <citation type="submission" date="2022-08" db="EMBL/GenBank/DDBJ databases">
        <authorList>
            <person name="Somphong A."/>
            <person name="Phongsopitanun W."/>
        </authorList>
    </citation>
    <scope>NUCLEOTIDE SEQUENCE [LARGE SCALE GENOMIC DNA]</scope>
    <source>
        <strain evidence="12 13">LP11</strain>
    </source>
</reference>
<dbReference type="Proteomes" id="UP001205612">
    <property type="component" value="Unassembled WGS sequence"/>
</dbReference>
<evidence type="ECO:0000313" key="12">
    <source>
        <dbReference type="EMBL" id="MCS0605234.1"/>
    </source>
</evidence>
<sequence length="213" mass="21959">MRTTWHRGKGHPRTALAAAAVTVAAVLGAACPTAAQAQPDSHAAGVAIGNAGGVAIDIGGAGDSTFAADEYGTGGIPDTKPADARSLPNFSATVSHPLPAALWNTSRFTESRYTVPDLTPGATYELRLYFMDWYFTRPGQRVFDVAVNGSTVLKDFDMIATAVARGADGQQAFGVEKDIPVTVPDSGTVTVDFVRGAANQPQVNALALVPAGS</sequence>
<dbReference type="RefSeq" id="WP_258782270.1">
    <property type="nucleotide sequence ID" value="NZ_JANUGP010000029.1"/>
</dbReference>
<keyword evidence="4 10" id="KW-0732">Signal</keyword>
<evidence type="ECO:0000256" key="9">
    <source>
        <dbReference type="ARBA" id="ARBA00023277"/>
    </source>
</evidence>
<feature type="chain" id="PRO_5046861072" evidence="10">
    <location>
        <begin position="38"/>
        <end position="213"/>
    </location>
</feature>
<evidence type="ECO:0000256" key="1">
    <source>
        <dbReference type="ARBA" id="ARBA00004115"/>
    </source>
</evidence>
<name>A0ABT2B9Q6_9ACTN</name>
<comment type="similarity">
    <text evidence="2">Belongs to the malectin family.</text>
</comment>
<keyword evidence="7" id="KW-0472">Membrane</keyword>
<comment type="subcellular location">
    <subcellularLocation>
        <location evidence="1">Endoplasmic reticulum membrane</location>
        <topology evidence="1">Single-pass type I membrane protein</topology>
    </subcellularLocation>
</comment>
<dbReference type="InterPro" id="IPR039155">
    <property type="entry name" value="MLEC"/>
</dbReference>
<feature type="signal peptide" evidence="10">
    <location>
        <begin position="1"/>
        <end position="37"/>
    </location>
</feature>
<organism evidence="12 13">
    <name type="scientific">Streptomyces pyxinicus</name>
    <dbReference type="NCBI Taxonomy" id="2970331"/>
    <lineage>
        <taxon>Bacteria</taxon>
        <taxon>Bacillati</taxon>
        <taxon>Actinomycetota</taxon>
        <taxon>Actinomycetes</taxon>
        <taxon>Kitasatosporales</taxon>
        <taxon>Streptomycetaceae</taxon>
        <taxon>Streptomyces</taxon>
    </lineage>
</organism>
<keyword evidence="13" id="KW-1185">Reference proteome</keyword>
<keyword evidence="8" id="KW-0325">Glycoprotein</keyword>
<gene>
    <name evidence="12" type="ORF">NX794_29085</name>
</gene>
<proteinExistence type="inferred from homology"/>
<evidence type="ECO:0000256" key="7">
    <source>
        <dbReference type="ARBA" id="ARBA00023136"/>
    </source>
</evidence>
<dbReference type="PANTHER" id="PTHR13460:SF0">
    <property type="entry name" value="MALECTIN"/>
    <property type="match status" value="1"/>
</dbReference>
<keyword evidence="6" id="KW-1133">Transmembrane helix</keyword>
<keyword evidence="9" id="KW-0119">Carbohydrate metabolism</keyword>
<evidence type="ECO:0000256" key="2">
    <source>
        <dbReference type="ARBA" id="ARBA00009141"/>
    </source>
</evidence>
<keyword evidence="5" id="KW-0256">Endoplasmic reticulum</keyword>
<dbReference type="Gene3D" id="2.60.120.430">
    <property type="entry name" value="Galactose-binding lectin"/>
    <property type="match status" value="1"/>
</dbReference>
<evidence type="ECO:0000256" key="8">
    <source>
        <dbReference type="ARBA" id="ARBA00023180"/>
    </source>
</evidence>
<evidence type="ECO:0000256" key="6">
    <source>
        <dbReference type="ARBA" id="ARBA00022989"/>
    </source>
</evidence>
<comment type="caution">
    <text evidence="12">The sequence shown here is derived from an EMBL/GenBank/DDBJ whole genome shotgun (WGS) entry which is preliminary data.</text>
</comment>
<accession>A0ABT2B9Q6</accession>
<evidence type="ECO:0000256" key="4">
    <source>
        <dbReference type="ARBA" id="ARBA00022729"/>
    </source>
</evidence>
<evidence type="ECO:0000256" key="10">
    <source>
        <dbReference type="SAM" id="SignalP"/>
    </source>
</evidence>
<dbReference type="PROSITE" id="PS51257">
    <property type="entry name" value="PROKAR_LIPOPROTEIN"/>
    <property type="match status" value="1"/>
</dbReference>
<evidence type="ECO:0000259" key="11">
    <source>
        <dbReference type="Pfam" id="PF11721"/>
    </source>
</evidence>
<evidence type="ECO:0000313" key="13">
    <source>
        <dbReference type="Proteomes" id="UP001205612"/>
    </source>
</evidence>
<dbReference type="EMBL" id="JANUGP010000029">
    <property type="protein sequence ID" value="MCS0605234.1"/>
    <property type="molecule type" value="Genomic_DNA"/>
</dbReference>
<feature type="domain" description="Malectin" evidence="11">
    <location>
        <begin position="50"/>
        <end position="206"/>
    </location>
</feature>